<dbReference type="OrthoDB" id="9812105at2"/>
<sequence length="177" mass="19440">MLDVIKDRASLRAYRPDPVPSSVITELLEAMGWAPSARNRQPWQALVVQQPEALARLHQTLAAGNEWAVKAPLAIVVLANPADDAIVDGKPYYLFDCGLAVQNLLLQATAAHLCSHPTLGWDEQAIKTAFAIDDALRVLCVVFLGYPGSSDSLDEATRAKDALPRQRKPLESWVRYL</sequence>
<feature type="domain" description="Nitroreductase" evidence="3">
    <location>
        <begin position="64"/>
        <end position="146"/>
    </location>
</feature>
<evidence type="ECO:0000259" key="3">
    <source>
        <dbReference type="Pfam" id="PF00881"/>
    </source>
</evidence>
<dbReference type="SUPFAM" id="SSF55469">
    <property type="entry name" value="FMN-dependent nitroreductase-like"/>
    <property type="match status" value="1"/>
</dbReference>
<protein>
    <submittedName>
        <fullName evidence="4">Nitroreductase</fullName>
    </submittedName>
</protein>
<dbReference type="Proteomes" id="UP000294813">
    <property type="component" value="Unassembled WGS sequence"/>
</dbReference>
<organism evidence="4 5">
    <name type="scientific">Heliophilum fasciatum</name>
    <dbReference type="NCBI Taxonomy" id="35700"/>
    <lineage>
        <taxon>Bacteria</taxon>
        <taxon>Bacillati</taxon>
        <taxon>Bacillota</taxon>
        <taxon>Clostridia</taxon>
        <taxon>Eubacteriales</taxon>
        <taxon>Heliobacteriaceae</taxon>
        <taxon>Heliophilum</taxon>
    </lineage>
</organism>
<dbReference type="AlphaFoldDB" id="A0A4R2RNS6"/>
<keyword evidence="2" id="KW-0560">Oxidoreductase</keyword>
<evidence type="ECO:0000313" key="5">
    <source>
        <dbReference type="Proteomes" id="UP000294813"/>
    </source>
</evidence>
<dbReference type="PANTHER" id="PTHR43673">
    <property type="entry name" value="NAD(P)H NITROREDUCTASE YDGI-RELATED"/>
    <property type="match status" value="1"/>
</dbReference>
<accession>A0A4R2RNS6</accession>
<dbReference type="InterPro" id="IPR029479">
    <property type="entry name" value="Nitroreductase"/>
</dbReference>
<gene>
    <name evidence="4" type="ORF">EDD73_11048</name>
</gene>
<keyword evidence="5" id="KW-1185">Reference proteome</keyword>
<reference evidence="4 5" key="1">
    <citation type="submission" date="2019-03" db="EMBL/GenBank/DDBJ databases">
        <title>Genomic Encyclopedia of Type Strains, Phase IV (KMG-IV): sequencing the most valuable type-strain genomes for metagenomic binning, comparative biology and taxonomic classification.</title>
        <authorList>
            <person name="Goeker M."/>
        </authorList>
    </citation>
    <scope>NUCLEOTIDE SEQUENCE [LARGE SCALE GENOMIC DNA]</scope>
    <source>
        <strain evidence="4 5">DSM 11170</strain>
    </source>
</reference>
<feature type="domain" description="Nitroreductase" evidence="3">
    <location>
        <begin position="5"/>
        <end position="61"/>
    </location>
</feature>
<dbReference type="PANTHER" id="PTHR43673:SF10">
    <property type="entry name" value="NADH DEHYDROGENASE_NAD(P)H NITROREDUCTASE XCC3605-RELATED"/>
    <property type="match status" value="1"/>
</dbReference>
<name>A0A4R2RNS6_9FIRM</name>
<comment type="caution">
    <text evidence="4">The sequence shown here is derived from an EMBL/GenBank/DDBJ whole genome shotgun (WGS) entry which is preliminary data.</text>
</comment>
<proteinExistence type="inferred from homology"/>
<dbReference type="GO" id="GO:0016491">
    <property type="term" value="F:oxidoreductase activity"/>
    <property type="evidence" value="ECO:0007669"/>
    <property type="project" value="UniProtKB-KW"/>
</dbReference>
<evidence type="ECO:0000256" key="2">
    <source>
        <dbReference type="ARBA" id="ARBA00023002"/>
    </source>
</evidence>
<dbReference type="EMBL" id="SLXT01000010">
    <property type="protein sequence ID" value="TCP64349.1"/>
    <property type="molecule type" value="Genomic_DNA"/>
</dbReference>
<dbReference type="InterPro" id="IPR000415">
    <property type="entry name" value="Nitroreductase-like"/>
</dbReference>
<dbReference type="RefSeq" id="WP_131919088.1">
    <property type="nucleotide sequence ID" value="NZ_JAOQNU010000010.1"/>
</dbReference>
<comment type="similarity">
    <text evidence="1">Belongs to the nitroreductase family.</text>
</comment>
<dbReference type="Gene3D" id="3.40.109.10">
    <property type="entry name" value="NADH Oxidase"/>
    <property type="match status" value="1"/>
</dbReference>
<evidence type="ECO:0000256" key="1">
    <source>
        <dbReference type="ARBA" id="ARBA00007118"/>
    </source>
</evidence>
<evidence type="ECO:0000313" key="4">
    <source>
        <dbReference type="EMBL" id="TCP64349.1"/>
    </source>
</evidence>
<dbReference type="Pfam" id="PF00881">
    <property type="entry name" value="Nitroreductase"/>
    <property type="match status" value="2"/>
</dbReference>